<protein>
    <submittedName>
        <fullName evidence="1">Uncharacterized protein</fullName>
    </submittedName>
</protein>
<gene>
    <name evidence="1" type="ORF">NEZAVI_LOCUS7514</name>
</gene>
<name>A0A9P0H9G7_NEZVI</name>
<evidence type="ECO:0000313" key="2">
    <source>
        <dbReference type="Proteomes" id="UP001152798"/>
    </source>
</evidence>
<evidence type="ECO:0000313" key="1">
    <source>
        <dbReference type="EMBL" id="CAH1397731.1"/>
    </source>
</evidence>
<proteinExistence type="predicted"/>
<accession>A0A9P0H9G7</accession>
<sequence>MSGSESLVQANWCNLSYQTAGLTTPSLLIDSLSAPGGCLLSIFAQPGPRRSNQLLCYGSYAQLFTDDRSQLASGMHSL</sequence>
<keyword evidence="2" id="KW-1185">Reference proteome</keyword>
<dbReference type="EMBL" id="OV725080">
    <property type="protein sequence ID" value="CAH1397731.1"/>
    <property type="molecule type" value="Genomic_DNA"/>
</dbReference>
<organism evidence="1 2">
    <name type="scientific">Nezara viridula</name>
    <name type="common">Southern green stink bug</name>
    <name type="synonym">Cimex viridulus</name>
    <dbReference type="NCBI Taxonomy" id="85310"/>
    <lineage>
        <taxon>Eukaryota</taxon>
        <taxon>Metazoa</taxon>
        <taxon>Ecdysozoa</taxon>
        <taxon>Arthropoda</taxon>
        <taxon>Hexapoda</taxon>
        <taxon>Insecta</taxon>
        <taxon>Pterygota</taxon>
        <taxon>Neoptera</taxon>
        <taxon>Paraneoptera</taxon>
        <taxon>Hemiptera</taxon>
        <taxon>Heteroptera</taxon>
        <taxon>Panheteroptera</taxon>
        <taxon>Pentatomomorpha</taxon>
        <taxon>Pentatomoidea</taxon>
        <taxon>Pentatomidae</taxon>
        <taxon>Pentatominae</taxon>
        <taxon>Nezara</taxon>
    </lineage>
</organism>
<reference evidence="1" key="1">
    <citation type="submission" date="2022-01" db="EMBL/GenBank/DDBJ databases">
        <authorList>
            <person name="King R."/>
        </authorList>
    </citation>
    <scope>NUCLEOTIDE SEQUENCE</scope>
</reference>
<dbReference type="Proteomes" id="UP001152798">
    <property type="component" value="Chromosome 4"/>
</dbReference>
<dbReference type="AlphaFoldDB" id="A0A9P0H9G7"/>